<dbReference type="InterPro" id="IPR013083">
    <property type="entry name" value="Znf_RING/FYVE/PHD"/>
</dbReference>
<accession>A0A168P846</accession>
<evidence type="ECO:0000259" key="6">
    <source>
        <dbReference type="PROSITE" id="PS50016"/>
    </source>
</evidence>
<feature type="domain" description="PHD-type" evidence="6">
    <location>
        <begin position="262"/>
        <end position="311"/>
    </location>
</feature>
<dbReference type="OrthoDB" id="79252at2759"/>
<evidence type="ECO:0000256" key="3">
    <source>
        <dbReference type="ARBA" id="ARBA00022833"/>
    </source>
</evidence>
<dbReference type="STRING" id="4829.A0A168P846"/>
<evidence type="ECO:0000313" key="8">
    <source>
        <dbReference type="Proteomes" id="UP000078561"/>
    </source>
</evidence>
<dbReference type="Gene3D" id="3.30.40.10">
    <property type="entry name" value="Zinc/RING finger domain, C3HC4 (zinc finger)"/>
    <property type="match status" value="1"/>
</dbReference>
<dbReference type="PROSITE" id="PS50016">
    <property type="entry name" value="ZF_PHD_2"/>
    <property type="match status" value="1"/>
</dbReference>
<feature type="region of interest" description="Disordered" evidence="5">
    <location>
        <begin position="341"/>
        <end position="374"/>
    </location>
</feature>
<dbReference type="SUPFAM" id="SSF57903">
    <property type="entry name" value="FYVE/PHD zinc finger"/>
    <property type="match status" value="1"/>
</dbReference>
<dbReference type="OMA" id="IESYVHE"/>
<feature type="region of interest" description="Disordered" evidence="5">
    <location>
        <begin position="1"/>
        <end position="72"/>
    </location>
</feature>
<dbReference type="InterPro" id="IPR019786">
    <property type="entry name" value="Zinc_finger_PHD-type_CS"/>
</dbReference>
<evidence type="ECO:0000256" key="5">
    <source>
        <dbReference type="SAM" id="MobiDB-lite"/>
    </source>
</evidence>
<sequence>MKVPRLANHRQLEKEQSPLSITASSRPTFKISPCLQKGTPPSCQSSSCSSPSSTISTSPTSSSSSSSTSLGTPIHTIANTMKLRMKAAINTMICNGNHNSLLATVTSTSNHSQDDPSPITARTSFAPRAPPSRRTLKATNLLKAYLYCIQEETGANLELESSPSSSLLLEASPEHQPHRLASSCASLIESLVHDSLLNRKSYNLTDAMPLSDVPSITSIVSAKRIKKSKRSKRKQEQQQQQQQQQQKPYTTKKRPSRATSLMTRCICANSHDEFGSMVQCDDCFYWLHLDCLDLKEDSLGDTFRCPSCSVDQGLGLGERWMKKTNSWRFSAQWESKQRLAASRRKWNNVQQQRSRKRHPTFDTNDNPSDDPSDYDFDLVSTIPRMIIDSNIKTTRTTSTGNVLVQALSRRAVSPDNDHDNDDMDVDILDSETIESDWENEYEPSYQQEDTPPDLCISTTPPLITSPVETTMGDTDSSCEVDTPGGPLDNSSNETAPVDLMHESLLSSTATMPCLDQESLFWLSHLSYLESLQSSPRRHCFTSHASDVFLCDGDLPLKSKQLATSDQDSSYSFLSPLLVIPSRADPPSTICSNYLSEYSFDEGPFWSPSQ</sequence>
<dbReference type="Proteomes" id="UP000078561">
    <property type="component" value="Unassembled WGS sequence"/>
</dbReference>
<dbReference type="AlphaFoldDB" id="A0A168P846"/>
<dbReference type="Pfam" id="PF20826">
    <property type="entry name" value="PHD_5"/>
    <property type="match status" value="1"/>
</dbReference>
<dbReference type="InterPro" id="IPR011011">
    <property type="entry name" value="Znf_FYVE_PHD"/>
</dbReference>
<feature type="region of interest" description="Disordered" evidence="5">
    <location>
        <begin position="227"/>
        <end position="256"/>
    </location>
</feature>
<evidence type="ECO:0000256" key="1">
    <source>
        <dbReference type="ARBA" id="ARBA00022723"/>
    </source>
</evidence>
<evidence type="ECO:0000313" key="7">
    <source>
        <dbReference type="EMBL" id="SAM01922.1"/>
    </source>
</evidence>
<feature type="compositionally biased region" description="Polar residues" evidence="5">
    <location>
        <begin position="17"/>
        <end position="27"/>
    </location>
</feature>
<reference evidence="7" key="1">
    <citation type="submission" date="2016-04" db="EMBL/GenBank/DDBJ databases">
        <authorList>
            <person name="Evans L.H."/>
            <person name="Alamgir A."/>
            <person name="Owens N."/>
            <person name="Weber N.D."/>
            <person name="Virtaneva K."/>
            <person name="Barbian K."/>
            <person name="Babar A."/>
            <person name="Rosenke K."/>
        </authorList>
    </citation>
    <scope>NUCLEOTIDE SEQUENCE [LARGE SCALE GENOMIC DNA]</scope>
    <source>
        <strain evidence="7">CBS 101.48</strain>
    </source>
</reference>
<protein>
    <recommendedName>
        <fullName evidence="6">PHD-type domain-containing protein</fullName>
    </recommendedName>
</protein>
<feature type="compositionally biased region" description="Polar residues" evidence="5">
    <location>
        <begin position="466"/>
        <end position="479"/>
    </location>
</feature>
<dbReference type="SMART" id="SM00249">
    <property type="entry name" value="PHD"/>
    <property type="match status" value="1"/>
</dbReference>
<dbReference type="InterPro" id="IPR001965">
    <property type="entry name" value="Znf_PHD"/>
</dbReference>
<feature type="region of interest" description="Disordered" evidence="5">
    <location>
        <begin position="106"/>
        <end position="131"/>
    </location>
</feature>
<keyword evidence="1" id="KW-0479">Metal-binding</keyword>
<gene>
    <name evidence="7" type="primary">ABSGL_07672.1 scaffold 8929</name>
</gene>
<evidence type="ECO:0000256" key="4">
    <source>
        <dbReference type="PROSITE-ProRule" id="PRU00146"/>
    </source>
</evidence>
<dbReference type="InParanoid" id="A0A168P846"/>
<keyword evidence="3" id="KW-0862">Zinc</keyword>
<feature type="compositionally biased region" description="Low complexity" evidence="5">
    <location>
        <begin position="237"/>
        <end position="247"/>
    </location>
</feature>
<proteinExistence type="predicted"/>
<dbReference type="EMBL" id="LT553604">
    <property type="protein sequence ID" value="SAM01922.1"/>
    <property type="molecule type" value="Genomic_DNA"/>
</dbReference>
<dbReference type="GO" id="GO:0008270">
    <property type="term" value="F:zinc ion binding"/>
    <property type="evidence" value="ECO:0007669"/>
    <property type="project" value="UniProtKB-KW"/>
</dbReference>
<feature type="region of interest" description="Disordered" evidence="5">
    <location>
        <begin position="466"/>
        <end position="491"/>
    </location>
</feature>
<organism evidence="7">
    <name type="scientific">Absidia glauca</name>
    <name type="common">Pin mould</name>
    <dbReference type="NCBI Taxonomy" id="4829"/>
    <lineage>
        <taxon>Eukaryota</taxon>
        <taxon>Fungi</taxon>
        <taxon>Fungi incertae sedis</taxon>
        <taxon>Mucoromycota</taxon>
        <taxon>Mucoromycotina</taxon>
        <taxon>Mucoromycetes</taxon>
        <taxon>Mucorales</taxon>
        <taxon>Cunninghamellaceae</taxon>
        <taxon>Absidia</taxon>
    </lineage>
</organism>
<evidence type="ECO:0000256" key="2">
    <source>
        <dbReference type="ARBA" id="ARBA00022771"/>
    </source>
</evidence>
<keyword evidence="8" id="KW-1185">Reference proteome</keyword>
<dbReference type="InterPro" id="IPR019787">
    <property type="entry name" value="Znf_PHD-finger"/>
</dbReference>
<feature type="compositionally biased region" description="Low complexity" evidence="5">
    <location>
        <begin position="39"/>
        <end position="69"/>
    </location>
</feature>
<keyword evidence="2 4" id="KW-0863">Zinc-finger</keyword>
<dbReference type="PROSITE" id="PS01359">
    <property type="entry name" value="ZF_PHD_1"/>
    <property type="match status" value="1"/>
</dbReference>
<name>A0A168P846_ABSGL</name>